<dbReference type="AlphaFoldDB" id="A0AAE3YQ11"/>
<keyword evidence="1" id="KW-0812">Transmembrane</keyword>
<feature type="transmembrane region" description="Helical" evidence="1">
    <location>
        <begin position="203"/>
        <end position="225"/>
    </location>
</feature>
<feature type="transmembrane region" description="Helical" evidence="1">
    <location>
        <begin position="174"/>
        <end position="196"/>
    </location>
</feature>
<dbReference type="Proteomes" id="UP001183643">
    <property type="component" value="Unassembled WGS sequence"/>
</dbReference>
<organism evidence="2 3">
    <name type="scientific">Catenuloplanes atrovinosus</name>
    <dbReference type="NCBI Taxonomy" id="137266"/>
    <lineage>
        <taxon>Bacteria</taxon>
        <taxon>Bacillati</taxon>
        <taxon>Actinomycetota</taxon>
        <taxon>Actinomycetes</taxon>
        <taxon>Micromonosporales</taxon>
        <taxon>Micromonosporaceae</taxon>
        <taxon>Catenuloplanes</taxon>
    </lineage>
</organism>
<evidence type="ECO:0000313" key="2">
    <source>
        <dbReference type="EMBL" id="MDR7276234.1"/>
    </source>
</evidence>
<feature type="transmembrane region" description="Helical" evidence="1">
    <location>
        <begin position="12"/>
        <end position="33"/>
    </location>
</feature>
<accession>A0AAE3YQ11</accession>
<comment type="caution">
    <text evidence="2">The sequence shown here is derived from an EMBL/GenBank/DDBJ whole genome shotgun (WGS) entry which is preliminary data.</text>
</comment>
<protein>
    <submittedName>
        <fullName evidence="2">Uncharacterized protein</fullName>
    </submittedName>
</protein>
<keyword evidence="3" id="KW-1185">Reference proteome</keyword>
<keyword evidence="1" id="KW-1133">Transmembrane helix</keyword>
<evidence type="ECO:0000256" key="1">
    <source>
        <dbReference type="SAM" id="Phobius"/>
    </source>
</evidence>
<keyword evidence="1" id="KW-0472">Membrane</keyword>
<gene>
    <name evidence="2" type="ORF">J2S41_003012</name>
</gene>
<reference evidence="2" key="1">
    <citation type="submission" date="2023-07" db="EMBL/GenBank/DDBJ databases">
        <title>Sequencing the genomes of 1000 actinobacteria strains.</title>
        <authorList>
            <person name="Klenk H.-P."/>
        </authorList>
    </citation>
    <scope>NUCLEOTIDE SEQUENCE</scope>
    <source>
        <strain evidence="2">DSM 44707</strain>
    </source>
</reference>
<sequence>MDPIHIPPSVITYGFARVTASAMAVFGLLWLVTDERMRPALDRVLGAGPDVAGGLLQVWPLFAWAVAAALVAALAAGPAEHPPGTVLRRGMWLSLNAGFFEEVLFRWLFFVSAVPILTALNWITAGLIRRLYETLLIPLANVATLGLMEAHLTAAPSWVLAAALLTVNGRFRNLHAYLGVFGWINSWYIGMVMFYLTFGYGLVTAMIAHAVYDAVIILGATVAAWRRHPHLTHPYPRY</sequence>
<dbReference type="EMBL" id="JAVDYB010000001">
    <property type="protein sequence ID" value="MDR7276234.1"/>
    <property type="molecule type" value="Genomic_DNA"/>
</dbReference>
<feature type="transmembrane region" description="Helical" evidence="1">
    <location>
        <begin position="54"/>
        <end position="76"/>
    </location>
</feature>
<proteinExistence type="predicted"/>
<feature type="transmembrane region" description="Helical" evidence="1">
    <location>
        <begin position="104"/>
        <end position="123"/>
    </location>
</feature>
<name>A0AAE3YQ11_9ACTN</name>
<evidence type="ECO:0000313" key="3">
    <source>
        <dbReference type="Proteomes" id="UP001183643"/>
    </source>
</evidence>
<dbReference type="RefSeq" id="WP_310368222.1">
    <property type="nucleotide sequence ID" value="NZ_JAVDYB010000001.1"/>
</dbReference>